<accession>A0AAD8AZQ3</accession>
<organism evidence="2 3">
    <name type="scientific">Biomphalaria pfeifferi</name>
    <name type="common">Bloodfluke planorb</name>
    <name type="synonym">Freshwater snail</name>
    <dbReference type="NCBI Taxonomy" id="112525"/>
    <lineage>
        <taxon>Eukaryota</taxon>
        <taxon>Metazoa</taxon>
        <taxon>Spiralia</taxon>
        <taxon>Lophotrochozoa</taxon>
        <taxon>Mollusca</taxon>
        <taxon>Gastropoda</taxon>
        <taxon>Heterobranchia</taxon>
        <taxon>Euthyneura</taxon>
        <taxon>Panpulmonata</taxon>
        <taxon>Hygrophila</taxon>
        <taxon>Lymnaeoidea</taxon>
        <taxon>Planorbidae</taxon>
        <taxon>Biomphalaria</taxon>
    </lineage>
</organism>
<reference evidence="2" key="1">
    <citation type="journal article" date="2023" name="PLoS Negl. Trop. Dis.">
        <title>A genome sequence for Biomphalaria pfeifferi, the major vector snail for the human-infecting parasite Schistosoma mansoni.</title>
        <authorList>
            <person name="Bu L."/>
            <person name="Lu L."/>
            <person name="Laidemitt M.R."/>
            <person name="Zhang S.M."/>
            <person name="Mutuku M."/>
            <person name="Mkoji G."/>
            <person name="Steinauer M."/>
            <person name="Loker E.S."/>
        </authorList>
    </citation>
    <scope>NUCLEOTIDE SEQUENCE</scope>
    <source>
        <strain evidence="2">KasaAsao</strain>
    </source>
</reference>
<comment type="caution">
    <text evidence="2">The sequence shown here is derived from an EMBL/GenBank/DDBJ whole genome shotgun (WGS) entry which is preliminary data.</text>
</comment>
<dbReference type="Proteomes" id="UP001233172">
    <property type="component" value="Unassembled WGS sequence"/>
</dbReference>
<evidence type="ECO:0000256" key="1">
    <source>
        <dbReference type="SAM" id="MobiDB-lite"/>
    </source>
</evidence>
<evidence type="ECO:0000313" key="3">
    <source>
        <dbReference type="Proteomes" id="UP001233172"/>
    </source>
</evidence>
<feature type="region of interest" description="Disordered" evidence="1">
    <location>
        <begin position="1"/>
        <end position="35"/>
    </location>
</feature>
<proteinExistence type="predicted"/>
<sequence length="51" mass="5670">MRERANEGEGVPKGPVIEKTAFSSPEQAPAYEGECCDRSNTRLFHDDDELS</sequence>
<dbReference type="AlphaFoldDB" id="A0AAD8AZQ3"/>
<reference evidence="2" key="2">
    <citation type="submission" date="2023-04" db="EMBL/GenBank/DDBJ databases">
        <authorList>
            <person name="Bu L."/>
            <person name="Lu L."/>
            <person name="Laidemitt M.R."/>
            <person name="Zhang S.M."/>
            <person name="Mutuku M."/>
            <person name="Mkoji G."/>
            <person name="Steinauer M."/>
            <person name="Loker E.S."/>
        </authorList>
    </citation>
    <scope>NUCLEOTIDE SEQUENCE</scope>
    <source>
        <strain evidence="2">KasaAsao</strain>
        <tissue evidence="2">Whole Snail</tissue>
    </source>
</reference>
<name>A0AAD8AZQ3_BIOPF</name>
<feature type="non-terminal residue" evidence="2">
    <location>
        <position position="51"/>
    </location>
</feature>
<evidence type="ECO:0000313" key="2">
    <source>
        <dbReference type="EMBL" id="KAK0045433.1"/>
    </source>
</evidence>
<dbReference type="EMBL" id="JASAOG010000181">
    <property type="protein sequence ID" value="KAK0045433.1"/>
    <property type="molecule type" value="Genomic_DNA"/>
</dbReference>
<protein>
    <submittedName>
        <fullName evidence="2">Uncharacterized protein</fullName>
    </submittedName>
</protein>
<keyword evidence="3" id="KW-1185">Reference proteome</keyword>
<gene>
    <name evidence="2" type="ORF">Bpfe_025159</name>
</gene>